<reference evidence="1 2" key="1">
    <citation type="submission" date="2009-10" db="EMBL/GenBank/DDBJ databases">
        <authorList>
            <person name="Shrivastava S."/>
            <person name="Brinkac L.B."/>
            <person name="Brown J.L."/>
            <person name="Bruce D.B."/>
            <person name="Detter C."/>
            <person name="Green L.D."/>
            <person name="Munk C.A."/>
            <person name="Rogers Y.C."/>
            <person name="Tapia R."/>
            <person name="Saunders E.S."/>
            <person name="Sims D.R."/>
            <person name="Smith L.A."/>
            <person name="Smith T.J."/>
            <person name="Sutton G."/>
            <person name="Brettin T."/>
        </authorList>
    </citation>
    <scope>NUCLEOTIDE SEQUENCE [LARGE SCALE GENOMIC DNA]</scope>
    <source>
        <strain evidence="2">D str. 1873</strain>
    </source>
</reference>
<evidence type="ECO:0000313" key="2">
    <source>
        <dbReference type="Proteomes" id="UP000006160"/>
    </source>
</evidence>
<dbReference type="GeneID" id="66319780"/>
<dbReference type="RefSeq" id="WP_003376452.1">
    <property type="nucleotide sequence ID" value="NZ_ACSJ01000007.1"/>
</dbReference>
<accession>A0A9P2G7W7</accession>
<gene>
    <name evidence="1" type="ORF">CLG_B1067</name>
</gene>
<organism evidence="1 2">
    <name type="scientific">Clostridium botulinum D str. 1873</name>
    <dbReference type="NCBI Taxonomy" id="592027"/>
    <lineage>
        <taxon>Bacteria</taxon>
        <taxon>Bacillati</taxon>
        <taxon>Bacillota</taxon>
        <taxon>Clostridia</taxon>
        <taxon>Eubacteriales</taxon>
        <taxon>Clostridiaceae</taxon>
        <taxon>Clostridium</taxon>
    </lineage>
</organism>
<comment type="caution">
    <text evidence="1">The sequence shown here is derived from an EMBL/GenBank/DDBJ whole genome shotgun (WGS) entry which is preliminary data.</text>
</comment>
<evidence type="ECO:0000313" key="1">
    <source>
        <dbReference type="EMBL" id="EES91544.1"/>
    </source>
</evidence>
<proteinExistence type="predicted"/>
<protein>
    <submittedName>
        <fullName evidence="1">Uncharacterized protein</fullName>
    </submittedName>
</protein>
<dbReference type="AlphaFoldDB" id="A0A9P2G7W7"/>
<dbReference type="Proteomes" id="UP000006160">
    <property type="component" value="Unassembled WGS sequence"/>
</dbReference>
<sequence length="118" mass="13708">MFSNLMQEINDGINKLLYNKFYNVKDCELVQGDITDKISMEDINLINNNLGKSIGNLEHVYLESIRDNGKWRRYYIVTKSNIRYGISLVTELNRNNHEITCVNVRTDENYAVVASTEI</sequence>
<dbReference type="EMBL" id="ACSJ01000007">
    <property type="protein sequence ID" value="EES91544.1"/>
    <property type="molecule type" value="Genomic_DNA"/>
</dbReference>
<name>A0A9P2G7W7_CLOBO</name>